<dbReference type="PANTHER" id="PTHR30023:SF0">
    <property type="entry name" value="PENICILLIN-SENSITIVE CARBOXYPEPTIDASE A"/>
    <property type="match status" value="1"/>
</dbReference>
<accession>A0A518D0E8</accession>
<feature type="region of interest" description="Disordered" evidence="3">
    <location>
        <begin position="88"/>
        <end position="107"/>
    </location>
</feature>
<keyword evidence="2 5" id="KW-0378">Hydrolase</keyword>
<evidence type="ECO:0000256" key="4">
    <source>
        <dbReference type="SAM" id="Phobius"/>
    </source>
</evidence>
<dbReference type="InterPro" id="IPR012338">
    <property type="entry name" value="Beta-lactam/transpept-like"/>
</dbReference>
<proteinExistence type="inferred from homology"/>
<keyword evidence="5" id="KW-0645">Protease</keyword>
<evidence type="ECO:0000313" key="5">
    <source>
        <dbReference type="EMBL" id="QDU84958.1"/>
    </source>
</evidence>
<evidence type="ECO:0000256" key="2">
    <source>
        <dbReference type="ARBA" id="ARBA00022801"/>
    </source>
</evidence>
<dbReference type="GO" id="GO:0006508">
    <property type="term" value="P:proteolysis"/>
    <property type="evidence" value="ECO:0007669"/>
    <property type="project" value="InterPro"/>
</dbReference>
<reference evidence="5 6" key="1">
    <citation type="submission" date="2019-02" db="EMBL/GenBank/DDBJ databases">
        <title>Deep-cultivation of Planctomycetes and their phenomic and genomic characterization uncovers novel biology.</title>
        <authorList>
            <person name="Wiegand S."/>
            <person name="Jogler M."/>
            <person name="Boedeker C."/>
            <person name="Pinto D."/>
            <person name="Vollmers J."/>
            <person name="Rivas-Marin E."/>
            <person name="Kohn T."/>
            <person name="Peeters S.H."/>
            <person name="Heuer A."/>
            <person name="Rast P."/>
            <person name="Oberbeckmann S."/>
            <person name="Bunk B."/>
            <person name="Jeske O."/>
            <person name="Meyerdierks A."/>
            <person name="Storesund J.E."/>
            <person name="Kallscheuer N."/>
            <person name="Luecker S."/>
            <person name="Lage O.M."/>
            <person name="Pohl T."/>
            <person name="Merkel B.J."/>
            <person name="Hornburger P."/>
            <person name="Mueller R.-W."/>
            <person name="Bruemmer F."/>
            <person name="Labrenz M."/>
            <person name="Spormann A.M."/>
            <person name="Op den Camp H."/>
            <person name="Overmann J."/>
            <person name="Amann R."/>
            <person name="Jetten M.S.M."/>
            <person name="Mascher T."/>
            <person name="Medema M.H."/>
            <person name="Devos D.P."/>
            <person name="Kaster A.-K."/>
            <person name="Ovreas L."/>
            <person name="Rohde M."/>
            <person name="Galperin M.Y."/>
            <person name="Jogler C."/>
        </authorList>
    </citation>
    <scope>NUCLEOTIDE SEQUENCE [LARGE SCALE GENOMIC DNA]</scope>
    <source>
        <strain evidence="5 6">Pla163</strain>
    </source>
</reference>
<dbReference type="PRINTS" id="PR00922">
    <property type="entry name" value="DADACBPTASE3"/>
</dbReference>
<dbReference type="AlphaFoldDB" id="A0A518D0E8"/>
<evidence type="ECO:0000256" key="1">
    <source>
        <dbReference type="ARBA" id="ARBA00006096"/>
    </source>
</evidence>
<dbReference type="Pfam" id="PF02113">
    <property type="entry name" value="Peptidase_S13"/>
    <property type="match status" value="1"/>
</dbReference>
<feature type="compositionally biased region" description="Low complexity" evidence="3">
    <location>
        <begin position="91"/>
        <end position="105"/>
    </location>
</feature>
<organism evidence="5 6">
    <name type="scientific">Rohdeia mirabilis</name>
    <dbReference type="NCBI Taxonomy" id="2528008"/>
    <lineage>
        <taxon>Bacteria</taxon>
        <taxon>Pseudomonadati</taxon>
        <taxon>Planctomycetota</taxon>
        <taxon>Planctomycetia</taxon>
        <taxon>Planctomycetia incertae sedis</taxon>
        <taxon>Rohdeia</taxon>
    </lineage>
</organism>
<dbReference type="EMBL" id="CP036290">
    <property type="protein sequence ID" value="QDU84958.1"/>
    <property type="molecule type" value="Genomic_DNA"/>
</dbReference>
<dbReference type="SUPFAM" id="SSF56601">
    <property type="entry name" value="beta-lactamase/transpeptidase-like"/>
    <property type="match status" value="1"/>
</dbReference>
<name>A0A518D0E8_9BACT</name>
<evidence type="ECO:0000313" key="6">
    <source>
        <dbReference type="Proteomes" id="UP000319342"/>
    </source>
</evidence>
<dbReference type="NCBIfam" id="TIGR00666">
    <property type="entry name" value="PBP4"/>
    <property type="match status" value="1"/>
</dbReference>
<sequence>MSESSTGGSPRAAIWLGAFLLVSLAIGVVGGWPGLRAHTGFVEAEEAAPKTSERGAFLGGRVAGDLAAGHLVAGDLVDGAPGRGVTGRGVAAPAGPRTTTAAPPATIEPSLRRRSDDRRRLAEPALVGRVETLVAEAVARASSASKGRANASNVAVALRVIDLADGSVVLERQPRLALAPASNLKLVTSLAALVALGSEWNFVTRFEAAGQMVGTRLEGDLVVRAGGDPLFDDDDPELAERRLREVGAALVDGGLRSVSGDLVLDLGAFADASPAPGWPQPNGHWTSSYALAAGLSVNAGLISYEVDPGAVGALARARFVPSPTGLKEKLAVETVKGRTNDVRVGLYEATGRLDLVGSIGADLPTFTGRFRHPDPVDHFGHVLLASLAAEGVRVEGRIRLERDAAGGTELARLVTPWITYLEAINTHSNNAVADAVLLALGHERFGRGDRESGAARVREVLETMGADTSAFVQVGGSGLSRDNRVTVEILSELLARVAEEPDAVRMPFVESLAVGGRTGTLSDRMTGDAAGRVHAKSGFIVGASALSGYVSTLEGRELAFSFIVSYPRLDGLNSSAWKPMHDAIALELVRWERP</sequence>
<comment type="similarity">
    <text evidence="1">Belongs to the peptidase S13 family.</text>
</comment>
<keyword evidence="4" id="KW-1133">Transmembrane helix</keyword>
<keyword evidence="6" id="KW-1185">Reference proteome</keyword>
<dbReference type="InterPro" id="IPR000667">
    <property type="entry name" value="Peptidase_S13"/>
</dbReference>
<dbReference type="GO" id="GO:0009002">
    <property type="term" value="F:serine-type D-Ala-D-Ala carboxypeptidase activity"/>
    <property type="evidence" value="ECO:0007669"/>
    <property type="project" value="UniProtKB-EC"/>
</dbReference>
<dbReference type="Proteomes" id="UP000319342">
    <property type="component" value="Chromosome"/>
</dbReference>
<evidence type="ECO:0000256" key="3">
    <source>
        <dbReference type="SAM" id="MobiDB-lite"/>
    </source>
</evidence>
<dbReference type="EC" id="3.4.16.4" evidence="5"/>
<feature type="transmembrane region" description="Helical" evidence="4">
    <location>
        <begin position="12"/>
        <end position="32"/>
    </location>
</feature>
<dbReference type="PANTHER" id="PTHR30023">
    <property type="entry name" value="D-ALANYL-D-ALANINE CARBOXYPEPTIDASE"/>
    <property type="match status" value="1"/>
</dbReference>
<keyword evidence="5" id="KW-0121">Carboxypeptidase</keyword>
<dbReference type="RefSeq" id="WP_145187419.1">
    <property type="nucleotide sequence ID" value="NZ_CP036290.1"/>
</dbReference>
<dbReference type="GO" id="GO:0000270">
    <property type="term" value="P:peptidoglycan metabolic process"/>
    <property type="evidence" value="ECO:0007669"/>
    <property type="project" value="TreeGrafter"/>
</dbReference>
<dbReference type="Gene3D" id="3.50.80.20">
    <property type="entry name" value="D-Ala-D-Ala carboxypeptidase C, peptidase S13"/>
    <property type="match status" value="1"/>
</dbReference>
<keyword evidence="4" id="KW-0472">Membrane</keyword>
<dbReference type="OrthoDB" id="9802627at2"/>
<protein>
    <submittedName>
        <fullName evidence="5">D-alanyl-D-alanine carboxypeptidase</fullName>
        <ecNumber evidence="5">3.4.16.4</ecNumber>
    </submittedName>
</protein>
<keyword evidence="4" id="KW-0812">Transmembrane</keyword>
<gene>
    <name evidence="5" type="primary">dac</name>
    <name evidence="5" type="ORF">Pla163_20780</name>
</gene>
<dbReference type="Gene3D" id="3.40.710.10">
    <property type="entry name" value="DD-peptidase/beta-lactamase superfamily"/>
    <property type="match status" value="1"/>
</dbReference>